<dbReference type="InterPro" id="IPR011010">
    <property type="entry name" value="DNA_brk_join_enz"/>
</dbReference>
<dbReference type="SUPFAM" id="SSF56349">
    <property type="entry name" value="DNA breaking-rejoining enzymes"/>
    <property type="match status" value="1"/>
</dbReference>
<dbReference type="Gene3D" id="1.10.443.10">
    <property type="entry name" value="Intergrase catalytic core"/>
    <property type="match status" value="1"/>
</dbReference>
<protein>
    <submittedName>
        <fullName evidence="3">Phage integrase family protein</fullName>
    </submittedName>
</protein>
<dbReference type="GO" id="GO:0006310">
    <property type="term" value="P:DNA recombination"/>
    <property type="evidence" value="ECO:0007669"/>
    <property type="project" value="UniProtKB-KW"/>
</dbReference>
<comment type="caution">
    <text evidence="3">The sequence shown here is derived from an EMBL/GenBank/DDBJ whole genome shotgun (WGS) entry which is preliminary data.</text>
</comment>
<organism evidence="3 4">
    <name type="scientific">Rheinheimera tangshanensis</name>
    <dbReference type="NCBI Taxonomy" id="400153"/>
    <lineage>
        <taxon>Bacteria</taxon>
        <taxon>Pseudomonadati</taxon>
        <taxon>Pseudomonadota</taxon>
        <taxon>Gammaproteobacteria</taxon>
        <taxon>Chromatiales</taxon>
        <taxon>Chromatiaceae</taxon>
        <taxon>Rheinheimera</taxon>
    </lineage>
</organism>
<dbReference type="Proteomes" id="UP000321814">
    <property type="component" value="Unassembled WGS sequence"/>
</dbReference>
<evidence type="ECO:0000256" key="1">
    <source>
        <dbReference type="ARBA" id="ARBA00023172"/>
    </source>
</evidence>
<sequence>MKKKARTRLKSNFAIQALERPIFNKPHVLSRSRQIDTSGDVWEIGESHPVSLNWSAFSELPTELVSQIKYAFECILVTLAPDTVRGCFDSLKLFFSSVDDWGHDESVSEQLTEYLFDYIITHRSSNNEAVLNTLRLWYIRSYYLALSLFKRSTCQMLSRFTFKGNMKGIDVLTYMEGRSPLRSDELDRLRKALSALRASITPYDALFPKLVVVWLYVVLGVRPRQLLLLMTCDFAVHIDQSNGQKTYMLNVPSVKKRYSLPRQQFKTRVLPVFLGELLEQLITVQYKDLFSDDGLPSSDSQPIFRAKTAEVGRRERRATFERFEGSKDFVFFNGAPAAIIDYIDTKRVSQGHAPLNIKLTPRRLRKTFATHAASMGTPSYALMELLDHDDLQHVMVYYQLGVAFALKVDAVYQKQFSSHLEYFEGKITLAELVDRNNLRVVFGPDSLKKLVGIGLCAKQEPCSLQPPYSCYSCNKFEASDNISVHQEVLDAMREEIRQKFGDDAPPGFYAAPHMKACSELVEQLEVRS</sequence>
<dbReference type="GO" id="GO:0003677">
    <property type="term" value="F:DNA binding"/>
    <property type="evidence" value="ECO:0007669"/>
    <property type="project" value="InterPro"/>
</dbReference>
<dbReference type="RefSeq" id="WP_147903264.1">
    <property type="nucleotide sequence ID" value="NZ_BAAAGC010000017.1"/>
</dbReference>
<keyword evidence="1" id="KW-0233">DNA recombination</keyword>
<dbReference type="AlphaFoldDB" id="A0A5C8M0N6"/>
<evidence type="ECO:0000259" key="2">
    <source>
        <dbReference type="PROSITE" id="PS51898"/>
    </source>
</evidence>
<dbReference type="InterPro" id="IPR013762">
    <property type="entry name" value="Integrase-like_cat_sf"/>
</dbReference>
<accession>A0A5C8M0N6</accession>
<dbReference type="EMBL" id="VRLR01000002">
    <property type="protein sequence ID" value="TXK82005.1"/>
    <property type="molecule type" value="Genomic_DNA"/>
</dbReference>
<evidence type="ECO:0000313" key="4">
    <source>
        <dbReference type="Proteomes" id="UP000321814"/>
    </source>
</evidence>
<reference evidence="3 4" key="1">
    <citation type="submission" date="2019-08" db="EMBL/GenBank/DDBJ databases">
        <title>Draft genome analysis of Rheinheimera tangshanensis isolated from the roots of fresh rice plants (Oryza sativa).</title>
        <authorList>
            <person name="Yu Q."/>
            <person name="Qi Y."/>
            <person name="Zhang H."/>
            <person name="Pu J."/>
        </authorList>
    </citation>
    <scope>NUCLEOTIDE SEQUENCE [LARGE SCALE GENOMIC DNA]</scope>
    <source>
        <strain evidence="3 4">JA3-B52</strain>
    </source>
</reference>
<dbReference type="PROSITE" id="PS51898">
    <property type="entry name" value="TYR_RECOMBINASE"/>
    <property type="match status" value="1"/>
</dbReference>
<evidence type="ECO:0000313" key="3">
    <source>
        <dbReference type="EMBL" id="TXK82005.1"/>
    </source>
</evidence>
<dbReference type="OrthoDB" id="8368662at2"/>
<gene>
    <name evidence="3" type="ORF">FU839_03715</name>
</gene>
<dbReference type="Pfam" id="PF00589">
    <property type="entry name" value="Phage_integrase"/>
    <property type="match status" value="1"/>
</dbReference>
<keyword evidence="4" id="KW-1185">Reference proteome</keyword>
<dbReference type="InterPro" id="IPR002104">
    <property type="entry name" value="Integrase_catalytic"/>
</dbReference>
<proteinExistence type="predicted"/>
<feature type="domain" description="Tyr recombinase" evidence="2">
    <location>
        <begin position="176"/>
        <end position="413"/>
    </location>
</feature>
<dbReference type="GO" id="GO:0015074">
    <property type="term" value="P:DNA integration"/>
    <property type="evidence" value="ECO:0007669"/>
    <property type="project" value="InterPro"/>
</dbReference>
<name>A0A5C8M0N6_9GAMM</name>